<evidence type="ECO:0000256" key="4">
    <source>
        <dbReference type="ARBA" id="ARBA00023136"/>
    </source>
</evidence>
<dbReference type="Proteomes" id="UP000297668">
    <property type="component" value="Unassembled WGS sequence"/>
</dbReference>
<feature type="transmembrane region" description="Helical" evidence="5">
    <location>
        <begin position="241"/>
        <end position="260"/>
    </location>
</feature>
<name>A0A4Y9FGB1_9DEIN</name>
<dbReference type="InterPro" id="IPR036259">
    <property type="entry name" value="MFS_trans_sf"/>
</dbReference>
<feature type="domain" description="Major facilitator superfamily (MFS) profile" evidence="6">
    <location>
        <begin position="6"/>
        <end position="383"/>
    </location>
</feature>
<feature type="transmembrane region" description="Helical" evidence="5">
    <location>
        <begin position="7"/>
        <end position="28"/>
    </location>
</feature>
<proteinExistence type="predicted"/>
<dbReference type="InterPro" id="IPR005829">
    <property type="entry name" value="Sugar_transporter_CS"/>
</dbReference>
<reference evidence="7 8" key="1">
    <citation type="submission" date="2019-03" db="EMBL/GenBank/DDBJ databases">
        <title>Thermus tengchongensis species for the arsenic transformation mechanism.</title>
        <authorList>
            <person name="Yuan G.C."/>
        </authorList>
    </citation>
    <scope>NUCLEOTIDE SEQUENCE [LARGE SCALE GENOMIC DNA]</scope>
    <source>
        <strain evidence="7 8">15W</strain>
    </source>
</reference>
<dbReference type="Pfam" id="PF07690">
    <property type="entry name" value="MFS_1"/>
    <property type="match status" value="1"/>
</dbReference>
<gene>
    <name evidence="7" type="ORF">E0687_01990</name>
</gene>
<keyword evidence="2 5" id="KW-0812">Transmembrane</keyword>
<dbReference type="EMBL" id="SJZF01000002">
    <property type="protein sequence ID" value="TFU27529.1"/>
    <property type="molecule type" value="Genomic_DNA"/>
</dbReference>
<dbReference type="GO" id="GO:0022857">
    <property type="term" value="F:transmembrane transporter activity"/>
    <property type="evidence" value="ECO:0007669"/>
    <property type="project" value="InterPro"/>
</dbReference>
<dbReference type="PROSITE" id="PS50850">
    <property type="entry name" value="MFS"/>
    <property type="match status" value="1"/>
</dbReference>
<feature type="transmembrane region" description="Helical" evidence="5">
    <location>
        <begin position="330"/>
        <end position="352"/>
    </location>
</feature>
<protein>
    <submittedName>
        <fullName evidence="7">MFS transporter</fullName>
    </submittedName>
</protein>
<organism evidence="7 8">
    <name type="scientific">Thermus tengchongensis</name>
    <dbReference type="NCBI Taxonomy" id="1214928"/>
    <lineage>
        <taxon>Bacteria</taxon>
        <taxon>Thermotogati</taxon>
        <taxon>Deinococcota</taxon>
        <taxon>Deinococci</taxon>
        <taxon>Thermales</taxon>
        <taxon>Thermaceae</taxon>
        <taxon>Thermus</taxon>
    </lineage>
</organism>
<sequence length="393" mass="41871">MKLPRQVYLLGLVSFLMDVASEMVYPLLPLFLTGLGAGAGVLGLVEGIAEATASLFKVVGGRVSDRVGRRKPLLLLGYGLPAFLRPILALAQSPAHVLLYRFLDRTGKGLRTAPRDALLAESVDKGALGRAYGLHRGLDTLGATVGPFLAFLLLPHLGIRGVFWASAVPAFLALLALLWVKEAKRQEIRPPLPPLRLAYLRALPASYRRFLLISGVFALALSSNAFLLLRLKELGLSQEQVTLAYTGYNLLYALLSYPLGSLADRVGLRRVVAWGFGLYALVYLGFALAQSALWGVALLLLYALYSAAFEGSSRAYLATLVPEATKATAIGLYHTVVGVLLLPASLVFGALWQAYGPGLAFGAGAGLALLALALFLLDGRRPRAYSGSGPTGL</sequence>
<evidence type="ECO:0000256" key="5">
    <source>
        <dbReference type="SAM" id="Phobius"/>
    </source>
</evidence>
<dbReference type="PANTHER" id="PTHR23518:SF2">
    <property type="entry name" value="MAJOR FACILITATOR SUPERFAMILY TRANSPORTER"/>
    <property type="match status" value="1"/>
</dbReference>
<feature type="transmembrane region" description="Helical" evidence="5">
    <location>
        <begin position="161"/>
        <end position="180"/>
    </location>
</feature>
<dbReference type="AlphaFoldDB" id="A0A4Y9FGB1"/>
<dbReference type="PROSITE" id="PS00216">
    <property type="entry name" value="SUGAR_TRANSPORT_1"/>
    <property type="match status" value="1"/>
</dbReference>
<evidence type="ECO:0000256" key="3">
    <source>
        <dbReference type="ARBA" id="ARBA00022989"/>
    </source>
</evidence>
<accession>A0A4Y9FGB1</accession>
<dbReference type="Gene3D" id="1.20.1250.20">
    <property type="entry name" value="MFS general substrate transporter like domains"/>
    <property type="match status" value="2"/>
</dbReference>
<feature type="transmembrane region" description="Helical" evidence="5">
    <location>
        <begin position="34"/>
        <end position="60"/>
    </location>
</feature>
<evidence type="ECO:0000313" key="8">
    <source>
        <dbReference type="Proteomes" id="UP000297668"/>
    </source>
</evidence>
<dbReference type="GO" id="GO:0016020">
    <property type="term" value="C:membrane"/>
    <property type="evidence" value="ECO:0007669"/>
    <property type="project" value="UniProtKB-SubCell"/>
</dbReference>
<feature type="transmembrane region" description="Helical" evidence="5">
    <location>
        <begin position="72"/>
        <end position="91"/>
    </location>
</feature>
<dbReference type="PANTHER" id="PTHR23518">
    <property type="entry name" value="C-METHYLTRANSFERASE"/>
    <property type="match status" value="1"/>
</dbReference>
<dbReference type="InterPro" id="IPR011701">
    <property type="entry name" value="MFS"/>
</dbReference>
<comment type="caution">
    <text evidence="7">The sequence shown here is derived from an EMBL/GenBank/DDBJ whole genome shotgun (WGS) entry which is preliminary data.</text>
</comment>
<feature type="transmembrane region" description="Helical" evidence="5">
    <location>
        <begin position="358"/>
        <end position="377"/>
    </location>
</feature>
<feature type="transmembrane region" description="Helical" evidence="5">
    <location>
        <begin position="292"/>
        <end position="309"/>
    </location>
</feature>
<evidence type="ECO:0000256" key="2">
    <source>
        <dbReference type="ARBA" id="ARBA00022692"/>
    </source>
</evidence>
<dbReference type="SUPFAM" id="SSF103473">
    <property type="entry name" value="MFS general substrate transporter"/>
    <property type="match status" value="1"/>
</dbReference>
<comment type="subcellular location">
    <subcellularLocation>
        <location evidence="1">Membrane</location>
        <topology evidence="1">Multi-pass membrane protein</topology>
    </subcellularLocation>
</comment>
<keyword evidence="4 5" id="KW-0472">Membrane</keyword>
<dbReference type="CDD" id="cd17370">
    <property type="entry name" value="MFS_MJ1317_like"/>
    <property type="match status" value="1"/>
</dbReference>
<keyword evidence="3 5" id="KW-1133">Transmembrane helix</keyword>
<dbReference type="InterPro" id="IPR020846">
    <property type="entry name" value="MFS_dom"/>
</dbReference>
<feature type="transmembrane region" description="Helical" evidence="5">
    <location>
        <begin position="210"/>
        <end position="229"/>
    </location>
</feature>
<evidence type="ECO:0000256" key="1">
    <source>
        <dbReference type="ARBA" id="ARBA00004141"/>
    </source>
</evidence>
<dbReference type="RefSeq" id="WP_135259512.1">
    <property type="nucleotide sequence ID" value="NZ_SJZF01000002.1"/>
</dbReference>
<evidence type="ECO:0000259" key="6">
    <source>
        <dbReference type="PROSITE" id="PS50850"/>
    </source>
</evidence>
<evidence type="ECO:0000313" key="7">
    <source>
        <dbReference type="EMBL" id="TFU27529.1"/>
    </source>
</evidence>
<feature type="transmembrane region" description="Helical" evidence="5">
    <location>
        <begin position="267"/>
        <end position="286"/>
    </location>
</feature>